<evidence type="ECO:0000256" key="3">
    <source>
        <dbReference type="SAM" id="SignalP"/>
    </source>
</evidence>
<organism evidence="4">
    <name type="scientific">Oryza brachyantha</name>
    <name type="common">malo sina</name>
    <dbReference type="NCBI Taxonomy" id="4533"/>
    <lineage>
        <taxon>Eukaryota</taxon>
        <taxon>Viridiplantae</taxon>
        <taxon>Streptophyta</taxon>
        <taxon>Embryophyta</taxon>
        <taxon>Tracheophyta</taxon>
        <taxon>Spermatophyta</taxon>
        <taxon>Magnoliopsida</taxon>
        <taxon>Liliopsida</taxon>
        <taxon>Poales</taxon>
        <taxon>Poaceae</taxon>
        <taxon>BOP clade</taxon>
        <taxon>Oryzoideae</taxon>
        <taxon>Oryzeae</taxon>
        <taxon>Oryzinae</taxon>
        <taxon>Oryza</taxon>
    </lineage>
</organism>
<reference evidence="4" key="1">
    <citation type="journal article" date="2013" name="Nat. Commun.">
        <title>Whole-genome sequencing of Oryza brachyantha reveals mechanisms underlying Oryza genome evolution.</title>
        <authorList>
            <person name="Chen J."/>
            <person name="Huang Q."/>
            <person name="Gao D."/>
            <person name="Wang J."/>
            <person name="Lang Y."/>
            <person name="Liu T."/>
            <person name="Li B."/>
            <person name="Bai Z."/>
            <person name="Luis Goicoechea J."/>
            <person name="Liang C."/>
            <person name="Chen C."/>
            <person name="Zhang W."/>
            <person name="Sun S."/>
            <person name="Liao Y."/>
            <person name="Zhang X."/>
            <person name="Yang L."/>
            <person name="Song C."/>
            <person name="Wang M."/>
            <person name="Shi J."/>
            <person name="Liu G."/>
            <person name="Liu J."/>
            <person name="Zhou H."/>
            <person name="Zhou W."/>
            <person name="Yu Q."/>
            <person name="An N."/>
            <person name="Chen Y."/>
            <person name="Cai Q."/>
            <person name="Wang B."/>
            <person name="Liu B."/>
            <person name="Min J."/>
            <person name="Huang Y."/>
            <person name="Wu H."/>
            <person name="Li Z."/>
            <person name="Zhang Y."/>
            <person name="Yin Y."/>
            <person name="Song W."/>
            <person name="Jiang J."/>
            <person name="Jackson S.A."/>
            <person name="Wing R.A."/>
            <person name="Wang J."/>
            <person name="Chen M."/>
        </authorList>
    </citation>
    <scope>NUCLEOTIDE SEQUENCE [LARGE SCALE GENOMIC DNA]</scope>
    <source>
        <strain evidence="4">cv. IRGC 101232</strain>
    </source>
</reference>
<dbReference type="PANTHER" id="PTHR19375">
    <property type="entry name" value="HEAT SHOCK PROTEIN 70KDA"/>
    <property type="match status" value="1"/>
</dbReference>
<dbReference type="HOGENOM" id="CLU_005965_0_3_1"/>
<feature type="chain" id="PRO_5003774558" evidence="3">
    <location>
        <begin position="31"/>
        <end position="466"/>
    </location>
</feature>
<keyword evidence="1" id="KW-0547">Nucleotide-binding</keyword>
<dbReference type="Gramene" id="OB12G13250.1">
    <property type="protein sequence ID" value="OB12G13250.1"/>
    <property type="gene ID" value="OB12G13250"/>
</dbReference>
<dbReference type="SUPFAM" id="SSF53067">
    <property type="entry name" value="Actin-like ATPase domain"/>
    <property type="match status" value="2"/>
</dbReference>
<keyword evidence="2" id="KW-0067">ATP-binding</keyword>
<evidence type="ECO:0000256" key="1">
    <source>
        <dbReference type="ARBA" id="ARBA00022741"/>
    </source>
</evidence>
<feature type="signal peptide" evidence="3">
    <location>
        <begin position="1"/>
        <end position="30"/>
    </location>
</feature>
<dbReference type="FunFam" id="3.90.640.10:FF:000003">
    <property type="entry name" value="Molecular chaperone DnaK"/>
    <property type="match status" value="1"/>
</dbReference>
<dbReference type="Pfam" id="PF00012">
    <property type="entry name" value="HSP70"/>
    <property type="match status" value="1"/>
</dbReference>
<evidence type="ECO:0000313" key="4">
    <source>
        <dbReference type="EnsemblPlants" id="OB12G13250.1"/>
    </source>
</evidence>
<name>J3NBG7_ORYBR</name>
<dbReference type="STRING" id="4533.J3NBG7"/>
<protein>
    <submittedName>
        <fullName evidence="4">Uncharacterized protein</fullName>
    </submittedName>
</protein>
<dbReference type="GO" id="GO:0005524">
    <property type="term" value="F:ATP binding"/>
    <property type="evidence" value="ECO:0007669"/>
    <property type="project" value="UniProtKB-KW"/>
</dbReference>
<keyword evidence="3" id="KW-0732">Signal</keyword>
<reference evidence="4" key="2">
    <citation type="submission" date="2013-04" db="UniProtKB">
        <authorList>
            <consortium name="EnsemblPlants"/>
        </authorList>
    </citation>
    <scope>IDENTIFICATION</scope>
</reference>
<dbReference type="GO" id="GO:0140662">
    <property type="term" value="F:ATP-dependent protein folding chaperone"/>
    <property type="evidence" value="ECO:0007669"/>
    <property type="project" value="InterPro"/>
</dbReference>
<evidence type="ECO:0000256" key="2">
    <source>
        <dbReference type="ARBA" id="ARBA00022840"/>
    </source>
</evidence>
<accession>J3NBG7</accession>
<dbReference type="InterPro" id="IPR043129">
    <property type="entry name" value="ATPase_NBD"/>
</dbReference>
<dbReference type="PROSITE" id="PS01036">
    <property type="entry name" value="HSP70_3"/>
    <property type="match status" value="1"/>
</dbReference>
<dbReference type="OMA" id="HEDYEPR"/>
<dbReference type="Gene3D" id="3.90.640.10">
    <property type="entry name" value="Actin, Chain A, domain 4"/>
    <property type="match status" value="1"/>
</dbReference>
<dbReference type="AlphaFoldDB" id="J3NBG7"/>
<dbReference type="eggNOG" id="KOG0100">
    <property type="taxonomic scope" value="Eukaryota"/>
</dbReference>
<sequence length="466" mass="49210">MARDGGAVVDILAAAAAAVLLCCFLRPATAMMVDTIRYGPPRGPYRLGAVPPVDLGNTNSCVAGYGGADGESTPMFRLCIPTSVAFTDDGATLVGEAAKNHPAAISGFKRLLGTRFDSPDVRSAAEHLPYKIVDWCTRTHIEVNAGGAAARSMYPSDVASIVIAELKARAEAHLGGEVHNAVVTVPYYFSDGPREAAMNAAAMAGLMTARITGEPPAAAVSHGLHRNKLRDGGNVLVLHVGGGTSDTTVLTYDNAVFEAIASYHDLHLGGDDFDGKLADHFTQLIKHRHGIDIAGDDLAVAKLKAQCERAKKTLTAAGHDTAQVNLHSQLANGVNVSFSGSLTRPQFEELNHDLFQRVISLVEKAMAETKRVPGFDMIDAIVLVGGSTRIPRIRELVKNYFDGKETATATSISSGAVAMAVVVEPDEAVVHGGGLLSHPMEDGYLCMGAGGRRQIGSPMDRCYHEF</sequence>
<proteinExistence type="predicted"/>
<dbReference type="Gene3D" id="3.30.420.40">
    <property type="match status" value="2"/>
</dbReference>
<dbReference type="Proteomes" id="UP000006038">
    <property type="component" value="Chromosome 12"/>
</dbReference>
<dbReference type="InterPro" id="IPR013126">
    <property type="entry name" value="Hsp_70_fam"/>
</dbReference>
<dbReference type="PRINTS" id="PR00301">
    <property type="entry name" value="HEATSHOCK70"/>
</dbReference>
<dbReference type="EnsemblPlants" id="OB12G13250.1">
    <property type="protein sequence ID" value="OB12G13250.1"/>
    <property type="gene ID" value="OB12G13250"/>
</dbReference>
<keyword evidence="5" id="KW-1185">Reference proteome</keyword>
<dbReference type="InterPro" id="IPR018181">
    <property type="entry name" value="Heat_shock_70_CS"/>
</dbReference>
<evidence type="ECO:0000313" key="5">
    <source>
        <dbReference type="Proteomes" id="UP000006038"/>
    </source>
</evidence>